<dbReference type="Ensembl" id="ENSEBUT00000004532.1">
    <property type="protein sequence ID" value="ENSEBUP00000004115.1"/>
    <property type="gene ID" value="ENSEBUG00000002927.1"/>
</dbReference>
<accession>A0A8C4NB96</accession>
<dbReference type="AlphaFoldDB" id="A0A8C4NB96"/>
<reference evidence="1" key="2">
    <citation type="submission" date="2025-09" db="UniProtKB">
        <authorList>
            <consortium name="Ensembl"/>
        </authorList>
    </citation>
    <scope>IDENTIFICATION</scope>
</reference>
<evidence type="ECO:0000313" key="2">
    <source>
        <dbReference type="Proteomes" id="UP000694388"/>
    </source>
</evidence>
<protein>
    <submittedName>
        <fullName evidence="1">Uncharacterized protein</fullName>
    </submittedName>
</protein>
<keyword evidence="2" id="KW-1185">Reference proteome</keyword>
<organism evidence="1 2">
    <name type="scientific">Eptatretus burgeri</name>
    <name type="common">Inshore hagfish</name>
    <dbReference type="NCBI Taxonomy" id="7764"/>
    <lineage>
        <taxon>Eukaryota</taxon>
        <taxon>Metazoa</taxon>
        <taxon>Chordata</taxon>
        <taxon>Craniata</taxon>
        <taxon>Vertebrata</taxon>
        <taxon>Cyclostomata</taxon>
        <taxon>Myxini</taxon>
        <taxon>Myxiniformes</taxon>
        <taxon>Myxinidae</taxon>
        <taxon>Eptatretinae</taxon>
        <taxon>Eptatretus</taxon>
    </lineage>
</organism>
<proteinExistence type="predicted"/>
<name>A0A8C4NB96_EPTBU</name>
<sequence length="93" mass="10964">MLIKGIVWTNFKVCLQSYFQHYSPQLTRIFRNMDVDPEAKADPQLQHFIESETQRQRFQHAVHSMTDVCWVSPGRLEPFKEVSGVRIPDDETQ</sequence>
<dbReference type="Proteomes" id="UP000694388">
    <property type="component" value="Unplaced"/>
</dbReference>
<evidence type="ECO:0000313" key="1">
    <source>
        <dbReference type="Ensembl" id="ENSEBUP00000004115.1"/>
    </source>
</evidence>
<reference evidence="1" key="1">
    <citation type="submission" date="2025-08" db="UniProtKB">
        <authorList>
            <consortium name="Ensembl"/>
        </authorList>
    </citation>
    <scope>IDENTIFICATION</scope>
</reference>